<proteinExistence type="predicted"/>
<dbReference type="AlphaFoldDB" id="A0A0S2DHH4"/>
<dbReference type="KEGG" id="lez:GLE_2771"/>
<evidence type="ECO:0000313" key="2">
    <source>
        <dbReference type="Proteomes" id="UP000061569"/>
    </source>
</evidence>
<sequence>MDKPSAPGRRPAPLPPSRAAARRARAVAALLALFAATGCQTAMSSTAAPDPSAGAQAAAAQWPLRFQRHRFGGFCFDTWGCSIVYNGFPHGQEDRERQSASAASFGAAYPQRMKAAHLDIANFPGPAEVTWRAKDKSEHRASIDIAAIFADGLVRHEVAREDMAEGVSLNDPEIILEVNDRTINVYMRSMIALKRPRDPANPNSNFRADLVRVFSQTY</sequence>
<dbReference type="STRING" id="69.GLE_2771"/>
<name>A0A0S2DHH4_LYSEN</name>
<dbReference type="EMBL" id="CP013140">
    <property type="protein sequence ID" value="ALN58119.1"/>
    <property type="molecule type" value="Genomic_DNA"/>
</dbReference>
<evidence type="ECO:0000313" key="1">
    <source>
        <dbReference type="EMBL" id="ALN58119.1"/>
    </source>
</evidence>
<dbReference type="PATRIC" id="fig|69.6.peg.2728"/>
<protein>
    <submittedName>
        <fullName evidence="1">Uncharacterized protein</fullName>
    </submittedName>
</protein>
<reference evidence="1 2" key="1">
    <citation type="submission" date="2015-11" db="EMBL/GenBank/DDBJ databases">
        <title>Genome sequences of Lysobacter enzymogenes strain C3 and Lysobacter antibioticus ATCC 29479.</title>
        <authorList>
            <person name="Kobayashi D.Y."/>
        </authorList>
    </citation>
    <scope>NUCLEOTIDE SEQUENCE [LARGE SCALE GENOMIC DNA]</scope>
    <source>
        <strain evidence="1 2">C3</strain>
    </source>
</reference>
<dbReference type="Proteomes" id="UP000061569">
    <property type="component" value="Chromosome"/>
</dbReference>
<organism evidence="1 2">
    <name type="scientific">Lysobacter enzymogenes</name>
    <dbReference type="NCBI Taxonomy" id="69"/>
    <lineage>
        <taxon>Bacteria</taxon>
        <taxon>Pseudomonadati</taxon>
        <taxon>Pseudomonadota</taxon>
        <taxon>Gammaproteobacteria</taxon>
        <taxon>Lysobacterales</taxon>
        <taxon>Lysobacteraceae</taxon>
        <taxon>Lysobacter</taxon>
    </lineage>
</organism>
<gene>
    <name evidence="1" type="ORF">GLE_2771</name>
</gene>
<accession>A0A0S2DHH4</accession>